<evidence type="ECO:0000256" key="12">
    <source>
        <dbReference type="ARBA" id="ARBA00023326"/>
    </source>
</evidence>
<dbReference type="EC" id="1.14.99.56" evidence="15"/>
<evidence type="ECO:0000256" key="13">
    <source>
        <dbReference type="ARBA" id="ARBA00044502"/>
    </source>
</evidence>
<keyword evidence="9" id="KW-0503">Monooxygenase</keyword>
<evidence type="ECO:0000256" key="10">
    <source>
        <dbReference type="ARBA" id="ARBA00023157"/>
    </source>
</evidence>
<dbReference type="PANTHER" id="PTHR33353:SF9">
    <property type="entry name" value="ENDOGLUCANASE II"/>
    <property type="match status" value="1"/>
</dbReference>
<evidence type="ECO:0000256" key="6">
    <source>
        <dbReference type="ARBA" id="ARBA00023001"/>
    </source>
</evidence>
<dbReference type="HOGENOM" id="CLU_183946_0_0_1"/>
<keyword evidence="4" id="KW-0479">Metal-binding</keyword>
<evidence type="ECO:0000256" key="5">
    <source>
        <dbReference type="ARBA" id="ARBA00022729"/>
    </source>
</evidence>
<keyword evidence="12" id="KW-0624">Polysaccharide degradation</keyword>
<dbReference type="GO" id="GO:0004497">
    <property type="term" value="F:monooxygenase activity"/>
    <property type="evidence" value="ECO:0007669"/>
    <property type="project" value="UniProtKB-KW"/>
</dbReference>
<evidence type="ECO:0000256" key="1">
    <source>
        <dbReference type="ARBA" id="ARBA00001973"/>
    </source>
</evidence>
<keyword evidence="18" id="KW-1185">Reference proteome</keyword>
<evidence type="ECO:0000313" key="18">
    <source>
        <dbReference type="Proteomes" id="UP000028045"/>
    </source>
</evidence>
<comment type="similarity">
    <text evidence="13">Belongs to the polysaccharide monooxygenase AA9 family.</text>
</comment>
<dbReference type="EMBL" id="KL647570">
    <property type="protein sequence ID" value="KEY74413.1"/>
    <property type="molecule type" value="Genomic_DNA"/>
</dbReference>
<evidence type="ECO:0000256" key="9">
    <source>
        <dbReference type="ARBA" id="ARBA00023033"/>
    </source>
</evidence>
<evidence type="ECO:0000256" key="2">
    <source>
        <dbReference type="ARBA" id="ARBA00004613"/>
    </source>
</evidence>
<dbReference type="Gene3D" id="2.70.50.70">
    <property type="match status" value="1"/>
</dbReference>
<evidence type="ECO:0000256" key="4">
    <source>
        <dbReference type="ARBA" id="ARBA00022723"/>
    </source>
</evidence>
<sequence length="90" mass="9460">MQCNIGGTIPAASTCPIQAGDMATFRLRMGPDVGQGSCGNANGIGGPVMVYLSKVTDASTADVSELFFKIFESVWECNSSGMRNADDFWG</sequence>
<evidence type="ECO:0000256" key="11">
    <source>
        <dbReference type="ARBA" id="ARBA00023277"/>
    </source>
</evidence>
<keyword evidence="5" id="KW-0732">Signal</keyword>
<protein>
    <recommendedName>
        <fullName evidence="15">lytic cellulose monooxygenase (C4-dehydrogenating)</fullName>
        <ecNumber evidence="15">1.14.99.56</ecNumber>
    </recommendedName>
</protein>
<evidence type="ECO:0000259" key="16">
    <source>
        <dbReference type="Pfam" id="PF03443"/>
    </source>
</evidence>
<feature type="domain" description="Auxiliary Activity family 9 catalytic" evidence="16">
    <location>
        <begin position="1"/>
        <end position="80"/>
    </location>
</feature>
<organism evidence="17 18">
    <name type="scientific">Stachybotrys chartarum (strain CBS 109288 / IBT 7711)</name>
    <name type="common">Toxic black mold</name>
    <name type="synonym">Stilbospora chartarum</name>
    <dbReference type="NCBI Taxonomy" id="1280523"/>
    <lineage>
        <taxon>Eukaryota</taxon>
        <taxon>Fungi</taxon>
        <taxon>Dikarya</taxon>
        <taxon>Ascomycota</taxon>
        <taxon>Pezizomycotina</taxon>
        <taxon>Sordariomycetes</taxon>
        <taxon>Hypocreomycetidae</taxon>
        <taxon>Hypocreales</taxon>
        <taxon>Stachybotryaceae</taxon>
        <taxon>Stachybotrys</taxon>
    </lineage>
</organism>
<keyword evidence="3" id="KW-0964">Secreted</keyword>
<evidence type="ECO:0000256" key="8">
    <source>
        <dbReference type="ARBA" id="ARBA00023008"/>
    </source>
</evidence>
<dbReference type="Proteomes" id="UP000028045">
    <property type="component" value="Unassembled WGS sequence"/>
</dbReference>
<reference evidence="17 18" key="1">
    <citation type="journal article" date="2014" name="BMC Genomics">
        <title>Comparative genome sequencing reveals chemotype-specific gene clusters in the toxigenic black mold Stachybotrys.</title>
        <authorList>
            <person name="Semeiks J."/>
            <person name="Borek D."/>
            <person name="Otwinowski Z."/>
            <person name="Grishin N.V."/>
        </authorList>
    </citation>
    <scope>NUCLEOTIDE SEQUENCE [LARGE SCALE GENOMIC DNA]</scope>
    <source>
        <strain evidence="18">CBS 109288 / IBT 7711</strain>
    </source>
</reference>
<gene>
    <name evidence="17" type="ORF">S7711_04455</name>
</gene>
<keyword evidence="7" id="KW-0560">Oxidoreductase</keyword>
<keyword evidence="6" id="KW-0136">Cellulose degradation</keyword>
<dbReference type="PANTHER" id="PTHR33353">
    <property type="entry name" value="PUTATIVE (AFU_ORTHOLOGUE AFUA_1G12560)-RELATED"/>
    <property type="match status" value="1"/>
</dbReference>
<comment type="subcellular location">
    <subcellularLocation>
        <location evidence="2">Secreted</location>
    </subcellularLocation>
</comment>
<dbReference type="AlphaFoldDB" id="A0A084BA34"/>
<dbReference type="GO" id="GO:0046872">
    <property type="term" value="F:metal ion binding"/>
    <property type="evidence" value="ECO:0007669"/>
    <property type="project" value="UniProtKB-KW"/>
</dbReference>
<dbReference type="InterPro" id="IPR005103">
    <property type="entry name" value="AA9_LPMO"/>
</dbReference>
<comment type="catalytic activity">
    <reaction evidence="14">
        <text>[(1-&gt;4)-beta-D-glucosyl]n+m + reduced acceptor + O2 = 4-dehydro-beta-D-glucosyl-[(1-&gt;4)-beta-D-glucosyl]n-1 + [(1-&gt;4)-beta-D-glucosyl]m + acceptor + H2O.</text>
        <dbReference type="EC" id="1.14.99.56"/>
    </reaction>
</comment>
<dbReference type="InterPro" id="IPR049892">
    <property type="entry name" value="AA9"/>
</dbReference>
<evidence type="ECO:0000313" key="17">
    <source>
        <dbReference type="EMBL" id="KEY74413.1"/>
    </source>
</evidence>
<evidence type="ECO:0000256" key="14">
    <source>
        <dbReference type="ARBA" id="ARBA00045077"/>
    </source>
</evidence>
<evidence type="ECO:0000256" key="3">
    <source>
        <dbReference type="ARBA" id="ARBA00022525"/>
    </source>
</evidence>
<comment type="cofactor">
    <cofactor evidence="1">
        <name>Cu(2+)</name>
        <dbReference type="ChEBI" id="CHEBI:29036"/>
    </cofactor>
</comment>
<accession>A0A084BA34</accession>
<dbReference type="GO" id="GO:0030245">
    <property type="term" value="P:cellulose catabolic process"/>
    <property type="evidence" value="ECO:0007669"/>
    <property type="project" value="UniProtKB-KW"/>
</dbReference>
<dbReference type="GO" id="GO:0005576">
    <property type="term" value="C:extracellular region"/>
    <property type="evidence" value="ECO:0007669"/>
    <property type="project" value="UniProtKB-SubCell"/>
</dbReference>
<keyword evidence="10" id="KW-1015">Disulfide bond</keyword>
<evidence type="ECO:0000256" key="7">
    <source>
        <dbReference type="ARBA" id="ARBA00023002"/>
    </source>
</evidence>
<proteinExistence type="inferred from homology"/>
<dbReference type="Pfam" id="PF03443">
    <property type="entry name" value="AA9"/>
    <property type="match status" value="1"/>
</dbReference>
<keyword evidence="8" id="KW-0186">Copper</keyword>
<keyword evidence="11" id="KW-0119">Carbohydrate metabolism</keyword>
<name>A0A084BA34_STACB</name>
<evidence type="ECO:0000256" key="15">
    <source>
        <dbReference type="ARBA" id="ARBA00047174"/>
    </source>
</evidence>